<dbReference type="RefSeq" id="WP_107847128.1">
    <property type="nucleotide sequence ID" value="NZ_QBKS01000002.1"/>
</dbReference>
<dbReference type="EC" id="5.1.3.3" evidence="5"/>
<dbReference type="SUPFAM" id="SSF74650">
    <property type="entry name" value="Galactose mutarotase-like"/>
    <property type="match status" value="1"/>
</dbReference>
<dbReference type="GO" id="GO:0030246">
    <property type="term" value="F:carbohydrate binding"/>
    <property type="evidence" value="ECO:0007669"/>
    <property type="project" value="InterPro"/>
</dbReference>
<dbReference type="InterPro" id="IPR047215">
    <property type="entry name" value="Galactose_mutarotase-like"/>
</dbReference>
<proteinExistence type="inferred from homology"/>
<evidence type="ECO:0000313" key="10">
    <source>
        <dbReference type="Proteomes" id="UP000243978"/>
    </source>
</evidence>
<dbReference type="PIRSF" id="PIRSF005096">
    <property type="entry name" value="GALM"/>
    <property type="match status" value="1"/>
</dbReference>
<evidence type="ECO:0000256" key="8">
    <source>
        <dbReference type="PIRSR" id="PIRSR005096-3"/>
    </source>
</evidence>
<dbReference type="GO" id="GO:0004034">
    <property type="term" value="F:aldose 1-epimerase activity"/>
    <property type="evidence" value="ECO:0007669"/>
    <property type="project" value="UniProtKB-EC"/>
</dbReference>
<reference evidence="9 10" key="1">
    <citation type="submission" date="2018-04" db="EMBL/GenBank/DDBJ databases">
        <title>Genomic Encyclopedia of Archaeal and Bacterial Type Strains, Phase II (KMG-II): from individual species to whole genera.</title>
        <authorList>
            <person name="Goeker M."/>
        </authorList>
    </citation>
    <scope>NUCLEOTIDE SEQUENCE [LARGE SCALE GENOMIC DNA]</scope>
    <source>
        <strain evidence="9 10">DSM 100977</strain>
    </source>
</reference>
<dbReference type="InterPro" id="IPR011013">
    <property type="entry name" value="Gal_mutarotase_sf_dom"/>
</dbReference>
<evidence type="ECO:0000256" key="3">
    <source>
        <dbReference type="ARBA" id="ARBA00023235"/>
    </source>
</evidence>
<evidence type="ECO:0000256" key="2">
    <source>
        <dbReference type="ARBA" id="ARBA00006206"/>
    </source>
</evidence>
<keyword evidence="4 5" id="KW-0119">Carbohydrate metabolism</keyword>
<sequence length="328" mass="36089">MSFGEMPDGSPVAQHRIAGGGLTAWVLSYGAVLQDLRLDGHDAPLVLGFDDFAPYLTDSPYFGAIAGRCANRIGEGQFSLDGVRYQVDQNFQDRHHLHGGSKGVGKRNWTVESVSDDRITFRIDLADGEMGYPGNMVVRCTYACLDGGVFDIELTAETDAPTLCNFAHHTYWNLDGGETTADHLMQVDADRFTVVDDGFIPTGEARDVTGTRYDFRAERPIADDVFIDHNLCLSDERQALRKIGTLRSTRSGVAMEMRTTEAGLQVYDAYKMQIGPKGLGGRSYGPQGGVALEPHVWPDAINHDGFPEVVLRPGERYEQRTQFAFSKG</sequence>
<feature type="binding site" evidence="8">
    <location>
        <begin position="169"/>
        <end position="171"/>
    </location>
    <ligand>
        <name>beta-D-galactose</name>
        <dbReference type="ChEBI" id="CHEBI:27667"/>
    </ligand>
</feature>
<dbReference type="Proteomes" id="UP000243978">
    <property type="component" value="Unassembled WGS sequence"/>
</dbReference>
<protein>
    <recommendedName>
        <fullName evidence="5">Aldose 1-epimerase</fullName>
        <ecNumber evidence="5">5.1.3.3</ecNumber>
    </recommendedName>
</protein>
<accession>A0A2T6BFK0</accession>
<keyword evidence="10" id="KW-1185">Reference proteome</keyword>
<comment type="caution">
    <text evidence="9">The sequence shown here is derived from an EMBL/GenBank/DDBJ whole genome shotgun (WGS) entry which is preliminary data.</text>
</comment>
<dbReference type="PANTHER" id="PTHR10091:SF49">
    <property type="entry name" value="ALDOSE 1-EPIMERASE"/>
    <property type="match status" value="1"/>
</dbReference>
<keyword evidence="3 5" id="KW-0413">Isomerase</keyword>
<dbReference type="GO" id="GO:0033499">
    <property type="term" value="P:galactose catabolic process via UDP-galactose, Leloir pathway"/>
    <property type="evidence" value="ECO:0007669"/>
    <property type="project" value="TreeGrafter"/>
</dbReference>
<dbReference type="CDD" id="cd09019">
    <property type="entry name" value="galactose_mutarotase_like"/>
    <property type="match status" value="1"/>
</dbReference>
<dbReference type="Gene3D" id="2.70.98.10">
    <property type="match status" value="1"/>
</dbReference>
<evidence type="ECO:0000256" key="4">
    <source>
        <dbReference type="ARBA" id="ARBA00023277"/>
    </source>
</evidence>
<gene>
    <name evidence="9" type="ORF">C8N43_3657</name>
</gene>
<dbReference type="AlphaFoldDB" id="A0A2T6BFK0"/>
<feature type="active site" description="Proton acceptor" evidence="6">
    <location>
        <position position="293"/>
    </location>
</feature>
<feature type="active site" description="Proton donor" evidence="6">
    <location>
        <position position="169"/>
    </location>
</feature>
<dbReference type="UniPathway" id="UPA00242"/>
<comment type="pathway">
    <text evidence="1 5">Carbohydrate metabolism; hexose metabolism.</text>
</comment>
<dbReference type="GO" id="GO:0006006">
    <property type="term" value="P:glucose metabolic process"/>
    <property type="evidence" value="ECO:0007669"/>
    <property type="project" value="TreeGrafter"/>
</dbReference>
<organism evidence="9 10">
    <name type="scientific">Litoreibacter ponti</name>
    <dbReference type="NCBI Taxonomy" id="1510457"/>
    <lineage>
        <taxon>Bacteria</taxon>
        <taxon>Pseudomonadati</taxon>
        <taxon>Pseudomonadota</taxon>
        <taxon>Alphaproteobacteria</taxon>
        <taxon>Rhodobacterales</taxon>
        <taxon>Roseobacteraceae</taxon>
        <taxon>Litoreibacter</taxon>
    </lineage>
</organism>
<comment type="similarity">
    <text evidence="2 5">Belongs to the aldose epimerase family.</text>
</comment>
<dbReference type="InterPro" id="IPR015443">
    <property type="entry name" value="Aldose_1-epimerase"/>
</dbReference>
<dbReference type="InterPro" id="IPR014718">
    <property type="entry name" value="GH-type_carb-bd"/>
</dbReference>
<evidence type="ECO:0000256" key="7">
    <source>
        <dbReference type="PIRSR" id="PIRSR005096-2"/>
    </source>
</evidence>
<dbReference type="Pfam" id="PF01263">
    <property type="entry name" value="Aldose_epim"/>
    <property type="match status" value="1"/>
</dbReference>
<comment type="catalytic activity">
    <reaction evidence="5">
        <text>alpha-D-glucose = beta-D-glucose</text>
        <dbReference type="Rhea" id="RHEA:10264"/>
        <dbReference type="ChEBI" id="CHEBI:15903"/>
        <dbReference type="ChEBI" id="CHEBI:17925"/>
        <dbReference type="EC" id="5.1.3.3"/>
    </reaction>
</comment>
<dbReference type="PANTHER" id="PTHR10091">
    <property type="entry name" value="ALDOSE-1-EPIMERASE"/>
    <property type="match status" value="1"/>
</dbReference>
<dbReference type="EMBL" id="QBKS01000002">
    <property type="protein sequence ID" value="PTX54836.1"/>
    <property type="molecule type" value="Genomic_DNA"/>
</dbReference>
<evidence type="ECO:0000256" key="6">
    <source>
        <dbReference type="PIRSR" id="PIRSR005096-1"/>
    </source>
</evidence>
<dbReference type="InterPro" id="IPR008183">
    <property type="entry name" value="Aldose_1/G6P_1-epimerase"/>
</dbReference>
<feature type="binding site" evidence="7">
    <location>
        <position position="235"/>
    </location>
    <ligand>
        <name>beta-D-galactose</name>
        <dbReference type="ChEBI" id="CHEBI:27667"/>
    </ligand>
</feature>
<evidence type="ECO:0000256" key="1">
    <source>
        <dbReference type="ARBA" id="ARBA00005028"/>
    </source>
</evidence>
<dbReference type="OrthoDB" id="9779408at2"/>
<feature type="binding site" evidence="8">
    <location>
        <begin position="71"/>
        <end position="72"/>
    </location>
    <ligand>
        <name>beta-D-galactose</name>
        <dbReference type="ChEBI" id="CHEBI:27667"/>
    </ligand>
</feature>
<evidence type="ECO:0000256" key="5">
    <source>
        <dbReference type="PIRNR" id="PIRNR005096"/>
    </source>
</evidence>
<evidence type="ECO:0000313" key="9">
    <source>
        <dbReference type="EMBL" id="PTX54836.1"/>
    </source>
</evidence>
<name>A0A2T6BFK0_9RHOB</name>